<evidence type="ECO:0000313" key="2">
    <source>
        <dbReference type="Proteomes" id="UP001497382"/>
    </source>
</evidence>
<keyword evidence="2" id="KW-1185">Reference proteome</keyword>
<accession>A0AAV2AEM5</accession>
<sequence length="74" mass="8580">MLPKKRQLHYSPEKAGLIINAYAVLHNICIHYNLRHFSIESWKKTLHGVQYPMIIIQLACEGMPSPCETLCLHH</sequence>
<reference evidence="1 2" key="1">
    <citation type="submission" date="2024-04" db="EMBL/GenBank/DDBJ databases">
        <authorList>
            <person name="Rising A."/>
            <person name="Reimegard J."/>
            <person name="Sonavane S."/>
            <person name="Akerstrom W."/>
            <person name="Nylinder S."/>
            <person name="Hedman E."/>
            <person name="Kallberg Y."/>
        </authorList>
    </citation>
    <scope>NUCLEOTIDE SEQUENCE [LARGE SCALE GENOMIC DNA]</scope>
</reference>
<organism evidence="1 2">
    <name type="scientific">Larinioides sclopetarius</name>
    <dbReference type="NCBI Taxonomy" id="280406"/>
    <lineage>
        <taxon>Eukaryota</taxon>
        <taxon>Metazoa</taxon>
        <taxon>Ecdysozoa</taxon>
        <taxon>Arthropoda</taxon>
        <taxon>Chelicerata</taxon>
        <taxon>Arachnida</taxon>
        <taxon>Araneae</taxon>
        <taxon>Araneomorphae</taxon>
        <taxon>Entelegynae</taxon>
        <taxon>Araneoidea</taxon>
        <taxon>Araneidae</taxon>
        <taxon>Larinioides</taxon>
    </lineage>
</organism>
<comment type="caution">
    <text evidence="1">The sequence shown here is derived from an EMBL/GenBank/DDBJ whole genome shotgun (WGS) entry which is preliminary data.</text>
</comment>
<evidence type="ECO:0008006" key="3">
    <source>
        <dbReference type="Google" id="ProtNLM"/>
    </source>
</evidence>
<proteinExistence type="predicted"/>
<feature type="non-terminal residue" evidence="1">
    <location>
        <position position="74"/>
    </location>
</feature>
<dbReference type="Proteomes" id="UP001497382">
    <property type="component" value="Unassembled WGS sequence"/>
</dbReference>
<dbReference type="AlphaFoldDB" id="A0AAV2AEM5"/>
<dbReference type="EMBL" id="CAXIEN010000156">
    <property type="protein sequence ID" value="CAL1282488.1"/>
    <property type="molecule type" value="Genomic_DNA"/>
</dbReference>
<evidence type="ECO:0000313" key="1">
    <source>
        <dbReference type="EMBL" id="CAL1282488.1"/>
    </source>
</evidence>
<name>A0AAV2AEM5_9ARAC</name>
<protein>
    <recommendedName>
        <fullName evidence="3">Transposase</fullName>
    </recommendedName>
</protein>
<gene>
    <name evidence="1" type="ORF">LARSCL_LOCUS12102</name>
</gene>